<dbReference type="Ensembl" id="ENSOTST00005120363.1">
    <property type="protein sequence ID" value="ENSOTSP00005111731.1"/>
    <property type="gene ID" value="ENSOTSG00005036640.2"/>
</dbReference>
<keyword evidence="5 13" id="KW-0812">Transmembrane</keyword>
<dbReference type="GO" id="GO:0016717">
    <property type="term" value="F:oxidoreductase activity, acting on paired donors, with oxidation of a pair of donors resulting in the reduction of molecular oxygen to two molecules of water"/>
    <property type="evidence" value="ECO:0007669"/>
    <property type="project" value="TreeGrafter"/>
</dbReference>
<dbReference type="SMART" id="SM01117">
    <property type="entry name" value="Cyt-b5"/>
    <property type="match status" value="1"/>
</dbReference>
<proteinExistence type="inferred from homology"/>
<evidence type="ECO:0000256" key="10">
    <source>
        <dbReference type="ARBA" id="ARBA00023136"/>
    </source>
</evidence>
<comment type="similarity">
    <text evidence="3">Belongs to the fatty acid desaturase type 1 family.</text>
</comment>
<reference evidence="15" key="2">
    <citation type="submission" date="2025-08" db="UniProtKB">
        <authorList>
            <consortium name="Ensembl"/>
        </authorList>
    </citation>
    <scope>IDENTIFICATION</scope>
</reference>
<dbReference type="GO" id="GO:0016020">
    <property type="term" value="C:membrane"/>
    <property type="evidence" value="ECO:0007669"/>
    <property type="project" value="UniProtKB-SubCell"/>
</dbReference>
<name>A0AAZ3P5C0_ONCTS</name>
<evidence type="ECO:0000256" key="12">
    <source>
        <dbReference type="SAM" id="MobiDB-lite"/>
    </source>
</evidence>
<dbReference type="CDD" id="cd03506">
    <property type="entry name" value="Delta6-FADS-like"/>
    <property type="match status" value="1"/>
</dbReference>
<feature type="domain" description="Cytochrome b5 heme-binding" evidence="14">
    <location>
        <begin position="28"/>
        <end position="105"/>
    </location>
</feature>
<evidence type="ECO:0000256" key="13">
    <source>
        <dbReference type="SAM" id="Phobius"/>
    </source>
</evidence>
<comment type="pathway">
    <text evidence="2">Lipid metabolism; polyunsaturated fatty acid biosynthesis.</text>
</comment>
<evidence type="ECO:0000256" key="4">
    <source>
        <dbReference type="ARBA" id="ARBA00022516"/>
    </source>
</evidence>
<gene>
    <name evidence="15" type="primary">LOC112237566</name>
</gene>
<dbReference type="Gene3D" id="3.10.120.10">
    <property type="entry name" value="Cytochrome b5-like heme/steroid binding domain"/>
    <property type="match status" value="1"/>
</dbReference>
<reference evidence="16" key="1">
    <citation type="journal article" date="2018" name="PLoS ONE">
        <title>Chinook salmon (Oncorhynchus tshawytscha) genome and transcriptome.</title>
        <authorList>
            <person name="Christensen K.A."/>
            <person name="Leong J.S."/>
            <person name="Sakhrani D."/>
            <person name="Biagi C.A."/>
            <person name="Minkley D.R."/>
            <person name="Withler R.E."/>
            <person name="Rondeau E.B."/>
            <person name="Koop B.F."/>
            <person name="Devlin R.H."/>
        </authorList>
    </citation>
    <scope>NUCLEOTIDE SEQUENCE [LARGE SCALE GENOMIC DNA]</scope>
</reference>
<feature type="transmembrane region" description="Helical" evidence="13">
    <location>
        <begin position="141"/>
        <end position="164"/>
    </location>
</feature>
<accession>A0AAZ3P5C0</accession>
<dbReference type="Pfam" id="PF00173">
    <property type="entry name" value="Cyt-b5"/>
    <property type="match status" value="1"/>
</dbReference>
<dbReference type="SUPFAM" id="SSF55856">
    <property type="entry name" value="Cytochrome b5-like heme/steroid binding domain"/>
    <property type="match status" value="1"/>
</dbReference>
<dbReference type="Pfam" id="PF00487">
    <property type="entry name" value="FA_desaturase"/>
    <property type="match status" value="1"/>
</dbReference>
<dbReference type="GO" id="GO:0006633">
    <property type="term" value="P:fatty acid biosynthetic process"/>
    <property type="evidence" value="ECO:0007669"/>
    <property type="project" value="UniProtKB-KW"/>
</dbReference>
<dbReference type="PRINTS" id="PR00363">
    <property type="entry name" value="CYTOCHROMEB5"/>
</dbReference>
<dbReference type="PANTHER" id="PTHR19353">
    <property type="entry name" value="FATTY ACID DESATURASE 2"/>
    <property type="match status" value="1"/>
</dbReference>
<evidence type="ECO:0000256" key="2">
    <source>
        <dbReference type="ARBA" id="ARBA00005105"/>
    </source>
</evidence>
<evidence type="ECO:0000313" key="15">
    <source>
        <dbReference type="Ensembl" id="ENSOTSP00005111731.1"/>
    </source>
</evidence>
<dbReference type="InterPro" id="IPR012171">
    <property type="entry name" value="Fatty_acid_desaturase"/>
</dbReference>
<evidence type="ECO:0000256" key="5">
    <source>
        <dbReference type="ARBA" id="ARBA00022692"/>
    </source>
</evidence>
<keyword evidence="4" id="KW-0444">Lipid biosynthesis</keyword>
<evidence type="ECO:0000256" key="8">
    <source>
        <dbReference type="ARBA" id="ARBA00023002"/>
    </source>
</evidence>
<keyword evidence="8" id="KW-0560">Oxidoreductase</keyword>
<dbReference type="PIRSF" id="PIRSF015921">
    <property type="entry name" value="FA_sphinglp_des"/>
    <property type="match status" value="1"/>
</dbReference>
<keyword evidence="10 13" id="KW-0472">Membrane</keyword>
<dbReference type="GeneTree" id="ENSGT00950000182990"/>
<evidence type="ECO:0000256" key="1">
    <source>
        <dbReference type="ARBA" id="ARBA00004141"/>
    </source>
</evidence>
<feature type="region of interest" description="Disordered" evidence="12">
    <location>
        <begin position="1"/>
        <end position="29"/>
    </location>
</feature>
<protein>
    <recommendedName>
        <fullName evidence="14">Cytochrome b5 heme-binding domain-containing protein</fullName>
    </recommendedName>
</protein>
<reference evidence="15" key="3">
    <citation type="submission" date="2025-09" db="UniProtKB">
        <authorList>
            <consortium name="Ensembl"/>
        </authorList>
    </citation>
    <scope>IDENTIFICATION</scope>
</reference>
<evidence type="ECO:0000256" key="7">
    <source>
        <dbReference type="ARBA" id="ARBA00022989"/>
    </source>
</evidence>
<keyword evidence="9" id="KW-0443">Lipid metabolism</keyword>
<keyword evidence="6" id="KW-0276">Fatty acid metabolism</keyword>
<dbReference type="PANTHER" id="PTHR19353:SF12">
    <property type="entry name" value="ACYL-COA 6-DESATURASE"/>
    <property type="match status" value="1"/>
</dbReference>
<evidence type="ECO:0000313" key="16">
    <source>
        <dbReference type="Proteomes" id="UP000694402"/>
    </source>
</evidence>
<dbReference type="InterPro" id="IPR001199">
    <property type="entry name" value="Cyt_B5-like_heme/steroid-bd"/>
</dbReference>
<evidence type="ECO:0000256" key="11">
    <source>
        <dbReference type="ARBA" id="ARBA00023160"/>
    </source>
</evidence>
<dbReference type="FunFam" id="3.10.120.10:FF:000010">
    <property type="entry name" value="Delta-6 fatty acyl desaturase"/>
    <property type="match status" value="1"/>
</dbReference>
<evidence type="ECO:0000256" key="6">
    <source>
        <dbReference type="ARBA" id="ARBA00022832"/>
    </source>
</evidence>
<organism evidence="15 16">
    <name type="scientific">Oncorhynchus tshawytscha</name>
    <name type="common">Chinook salmon</name>
    <name type="synonym">Salmo tshawytscha</name>
    <dbReference type="NCBI Taxonomy" id="74940"/>
    <lineage>
        <taxon>Eukaryota</taxon>
        <taxon>Metazoa</taxon>
        <taxon>Chordata</taxon>
        <taxon>Craniata</taxon>
        <taxon>Vertebrata</taxon>
        <taxon>Euteleostomi</taxon>
        <taxon>Actinopterygii</taxon>
        <taxon>Neopterygii</taxon>
        <taxon>Teleostei</taxon>
        <taxon>Protacanthopterygii</taxon>
        <taxon>Salmoniformes</taxon>
        <taxon>Salmonidae</taxon>
        <taxon>Salmoninae</taxon>
        <taxon>Oncorhynchus</taxon>
    </lineage>
</organism>
<dbReference type="Proteomes" id="UP000694402">
    <property type="component" value="Unassembled WGS sequence"/>
</dbReference>
<dbReference type="InterPro" id="IPR036400">
    <property type="entry name" value="Cyt_B5-like_heme/steroid_sf"/>
</dbReference>
<comment type="subcellular location">
    <subcellularLocation>
        <location evidence="1">Membrane</location>
        <topology evidence="1">Multi-pass membrane protein</topology>
    </subcellularLocation>
</comment>
<dbReference type="AlphaFoldDB" id="A0AAZ3P5C0"/>
<dbReference type="InterPro" id="IPR005804">
    <property type="entry name" value="FA_desaturase_dom"/>
</dbReference>
<evidence type="ECO:0000256" key="9">
    <source>
        <dbReference type="ARBA" id="ARBA00023098"/>
    </source>
</evidence>
<feature type="transmembrane region" description="Helical" evidence="13">
    <location>
        <begin position="305"/>
        <end position="327"/>
    </location>
</feature>
<keyword evidence="16" id="KW-1185">Reference proteome</keyword>
<keyword evidence="7 13" id="KW-1133">Transmembrane helix</keyword>
<keyword evidence="11" id="KW-0275">Fatty acid biosynthesis</keyword>
<evidence type="ECO:0000256" key="3">
    <source>
        <dbReference type="ARBA" id="ARBA00009295"/>
    </source>
</evidence>
<evidence type="ECO:0000259" key="14">
    <source>
        <dbReference type="PROSITE" id="PS50255"/>
    </source>
</evidence>
<sequence length="442" mass="50589">MGGGGQQTESSEPAKGDRGGPGGGRGGSAVYTWEEVQKHCHRSDQWLVIDRKVYNITQWAKRHPGGIRVISHFAGEDATEAFSAFHPDANFVRKFLKPLLIGELAPTEPSQDQGKNTALVQDFRALRHRVESEGLLRSRPLFFSLYLGHILLLEALALGLLWVWGSSWSLTLLCSLMLATSQAQASWLQHDFGHLSVCKKSSWNHVLQKFVIGHLKGASANWWNHRHFQHHAKPNVFSKDPDVNSLHVFVLGDKQPVEYGIKKLKYMPYHHQHQYFFLSKFLNTFHGFLYRITSTSIEQVKDRPLYVIPIISFCVSVGPPLLIPVFLESHWFVWVTQMNHLPMEMDHERQQDWLTMQLSATCNIEQSTFNDWFSGHLNFQIEHHLFPTMPRHNYHLVAPLVRALCEKHGVPYQVKTLQKGITDVVGSLKKSGDLWLDAYLHK</sequence>
<dbReference type="PROSITE" id="PS50255">
    <property type="entry name" value="CYTOCHROME_B5_2"/>
    <property type="match status" value="1"/>
</dbReference>